<dbReference type="InterPro" id="IPR003661">
    <property type="entry name" value="HisK_dim/P_dom"/>
</dbReference>
<keyword evidence="17" id="KW-1185">Reference proteome</keyword>
<feature type="transmembrane region" description="Helical" evidence="14">
    <location>
        <begin position="12"/>
        <end position="42"/>
    </location>
</feature>
<evidence type="ECO:0000256" key="14">
    <source>
        <dbReference type="SAM" id="Phobius"/>
    </source>
</evidence>
<evidence type="ECO:0000256" key="1">
    <source>
        <dbReference type="ARBA" id="ARBA00000085"/>
    </source>
</evidence>
<dbReference type="InterPro" id="IPR021766">
    <property type="entry name" value="PhoR_N"/>
</dbReference>
<evidence type="ECO:0000256" key="3">
    <source>
        <dbReference type="ARBA" id="ARBA00012438"/>
    </source>
</evidence>
<keyword evidence="7" id="KW-0808">Transferase</keyword>
<keyword evidence="8 14" id="KW-0812">Transmembrane</keyword>
<dbReference type="SMART" id="SM00388">
    <property type="entry name" value="HisKA"/>
    <property type="match status" value="1"/>
</dbReference>
<dbReference type="SUPFAM" id="SSF55874">
    <property type="entry name" value="ATPase domain of HSP90 chaperone/DNA topoisomerase II/histidine kinase"/>
    <property type="match status" value="1"/>
</dbReference>
<keyword evidence="12 14" id="KW-1133">Transmembrane helix</keyword>
<evidence type="ECO:0000256" key="6">
    <source>
        <dbReference type="ARBA" id="ARBA00022553"/>
    </source>
</evidence>
<dbReference type="GO" id="GO:0016301">
    <property type="term" value="F:kinase activity"/>
    <property type="evidence" value="ECO:0007669"/>
    <property type="project" value="UniProtKB-KW"/>
</dbReference>
<dbReference type="InterPro" id="IPR050351">
    <property type="entry name" value="BphY/WalK/GraS-like"/>
</dbReference>
<dbReference type="SUPFAM" id="SSF55785">
    <property type="entry name" value="PYP-like sensor domain (PAS domain)"/>
    <property type="match status" value="1"/>
</dbReference>
<dbReference type="Pfam" id="PF02518">
    <property type="entry name" value="HATPase_c"/>
    <property type="match status" value="1"/>
</dbReference>
<protein>
    <recommendedName>
        <fullName evidence="3">histidine kinase</fullName>
        <ecNumber evidence="3">2.7.13.3</ecNumber>
    </recommendedName>
</protein>
<evidence type="ECO:0000256" key="12">
    <source>
        <dbReference type="ARBA" id="ARBA00022989"/>
    </source>
</evidence>
<reference evidence="17" key="1">
    <citation type="journal article" date="2019" name="Int. J. Syst. Evol. Microbiol.">
        <title>The Global Catalogue of Microorganisms (GCM) 10K type strain sequencing project: providing services to taxonomists for standard genome sequencing and annotation.</title>
        <authorList>
            <consortium name="The Broad Institute Genomics Platform"/>
            <consortium name="The Broad Institute Genome Sequencing Center for Infectious Disease"/>
            <person name="Wu L."/>
            <person name="Ma J."/>
        </authorList>
    </citation>
    <scope>NUCLEOTIDE SEQUENCE [LARGE SCALE GENOMIC DNA]</scope>
    <source>
        <strain evidence="17">JCM 18050</strain>
    </source>
</reference>
<dbReference type="PRINTS" id="PR00344">
    <property type="entry name" value="BCTRLSENSOR"/>
</dbReference>
<accession>A0ABP9N300</accession>
<evidence type="ECO:0000256" key="7">
    <source>
        <dbReference type="ARBA" id="ARBA00022679"/>
    </source>
</evidence>
<dbReference type="RefSeq" id="WP_345489518.1">
    <property type="nucleotide sequence ID" value="NZ_BAABHY010000001.1"/>
</dbReference>
<keyword evidence="6" id="KW-0597">Phosphoprotein</keyword>
<evidence type="ECO:0000256" key="9">
    <source>
        <dbReference type="ARBA" id="ARBA00022741"/>
    </source>
</evidence>
<dbReference type="Proteomes" id="UP001500171">
    <property type="component" value="Unassembled WGS sequence"/>
</dbReference>
<evidence type="ECO:0000256" key="5">
    <source>
        <dbReference type="ARBA" id="ARBA00022475"/>
    </source>
</evidence>
<dbReference type="PROSITE" id="PS50109">
    <property type="entry name" value="HIS_KIN"/>
    <property type="match status" value="1"/>
</dbReference>
<keyword evidence="4" id="KW-0813">Transport</keyword>
<dbReference type="SMART" id="SM00387">
    <property type="entry name" value="HATPase_c"/>
    <property type="match status" value="1"/>
</dbReference>
<evidence type="ECO:0000256" key="11">
    <source>
        <dbReference type="ARBA" id="ARBA00022840"/>
    </source>
</evidence>
<comment type="subcellular location">
    <subcellularLocation>
        <location evidence="2">Cell membrane</location>
    </subcellularLocation>
</comment>
<keyword evidence="9" id="KW-0547">Nucleotide-binding</keyword>
<dbReference type="InterPro" id="IPR005467">
    <property type="entry name" value="His_kinase_dom"/>
</dbReference>
<evidence type="ECO:0000256" key="13">
    <source>
        <dbReference type="ARBA" id="ARBA00023012"/>
    </source>
</evidence>
<dbReference type="Gene3D" id="3.30.565.10">
    <property type="entry name" value="Histidine kinase-like ATPase, C-terminal domain"/>
    <property type="match status" value="1"/>
</dbReference>
<dbReference type="Gene3D" id="3.30.450.20">
    <property type="entry name" value="PAS domain"/>
    <property type="match status" value="1"/>
</dbReference>
<evidence type="ECO:0000259" key="15">
    <source>
        <dbReference type="PROSITE" id="PS50109"/>
    </source>
</evidence>
<dbReference type="NCBIfam" id="TIGR02966">
    <property type="entry name" value="phoR_proteo"/>
    <property type="match status" value="1"/>
</dbReference>
<dbReference type="EC" id="2.7.13.3" evidence="3"/>
<dbReference type="InterPro" id="IPR036097">
    <property type="entry name" value="HisK_dim/P_sf"/>
</dbReference>
<feature type="domain" description="Histidine kinase" evidence="15">
    <location>
        <begin position="210"/>
        <end position="425"/>
    </location>
</feature>
<gene>
    <name evidence="16" type="primary">phoR</name>
    <name evidence="16" type="ORF">GCM10023211_10330</name>
</gene>
<dbReference type="PANTHER" id="PTHR45453:SF1">
    <property type="entry name" value="PHOSPHATE REGULON SENSOR PROTEIN PHOR"/>
    <property type="match status" value="1"/>
</dbReference>
<evidence type="ECO:0000313" key="16">
    <source>
        <dbReference type="EMBL" id="GAA5108257.1"/>
    </source>
</evidence>
<dbReference type="Pfam" id="PF11808">
    <property type="entry name" value="PhoR"/>
    <property type="match status" value="1"/>
</dbReference>
<keyword evidence="5" id="KW-1003">Cell membrane</keyword>
<evidence type="ECO:0000313" key="17">
    <source>
        <dbReference type="Proteomes" id="UP001500171"/>
    </source>
</evidence>
<keyword evidence="14" id="KW-0472">Membrane</keyword>
<evidence type="ECO:0000256" key="4">
    <source>
        <dbReference type="ARBA" id="ARBA00022448"/>
    </source>
</evidence>
<dbReference type="InterPro" id="IPR035965">
    <property type="entry name" value="PAS-like_dom_sf"/>
</dbReference>
<proteinExistence type="predicted"/>
<evidence type="ECO:0000256" key="2">
    <source>
        <dbReference type="ARBA" id="ARBA00004236"/>
    </source>
</evidence>
<keyword evidence="10 16" id="KW-0418">Kinase</keyword>
<dbReference type="InterPro" id="IPR014310">
    <property type="entry name" value="Sig_transdc_His_kinase_PhoR"/>
</dbReference>
<dbReference type="EMBL" id="BAABHY010000001">
    <property type="protein sequence ID" value="GAA5108257.1"/>
    <property type="molecule type" value="Genomic_DNA"/>
</dbReference>
<dbReference type="PANTHER" id="PTHR45453">
    <property type="entry name" value="PHOSPHATE REGULON SENSOR PROTEIN PHOR"/>
    <property type="match status" value="1"/>
</dbReference>
<dbReference type="InterPro" id="IPR036890">
    <property type="entry name" value="HATPase_C_sf"/>
</dbReference>
<dbReference type="CDD" id="cd00082">
    <property type="entry name" value="HisKA"/>
    <property type="match status" value="1"/>
</dbReference>
<keyword evidence="11" id="KW-0067">ATP-binding</keyword>
<dbReference type="InterPro" id="IPR004358">
    <property type="entry name" value="Sig_transdc_His_kin-like_C"/>
</dbReference>
<keyword evidence="13" id="KW-0902">Two-component regulatory system</keyword>
<dbReference type="Pfam" id="PF00512">
    <property type="entry name" value="HisKA"/>
    <property type="match status" value="1"/>
</dbReference>
<evidence type="ECO:0000256" key="10">
    <source>
        <dbReference type="ARBA" id="ARBA00022777"/>
    </source>
</evidence>
<dbReference type="SUPFAM" id="SSF47384">
    <property type="entry name" value="Homodimeric domain of signal transducing histidine kinase"/>
    <property type="match status" value="1"/>
</dbReference>
<evidence type="ECO:0000256" key="8">
    <source>
        <dbReference type="ARBA" id="ARBA00022692"/>
    </source>
</evidence>
<dbReference type="Gene3D" id="1.10.287.130">
    <property type="match status" value="1"/>
</dbReference>
<comment type="caution">
    <text evidence="16">The sequence shown here is derived from an EMBL/GenBank/DDBJ whole genome shotgun (WGS) entry which is preliminary data.</text>
</comment>
<dbReference type="NCBIfam" id="NF008235">
    <property type="entry name" value="PRK11006.1"/>
    <property type="match status" value="1"/>
</dbReference>
<organism evidence="16 17">
    <name type="scientific">Orbus sasakiae</name>
    <dbReference type="NCBI Taxonomy" id="1078475"/>
    <lineage>
        <taxon>Bacteria</taxon>
        <taxon>Pseudomonadati</taxon>
        <taxon>Pseudomonadota</taxon>
        <taxon>Gammaproteobacteria</taxon>
        <taxon>Orbales</taxon>
        <taxon>Orbaceae</taxon>
        <taxon>Orbus</taxon>
    </lineage>
</organism>
<name>A0ABP9N300_9GAMM</name>
<comment type="catalytic activity">
    <reaction evidence="1">
        <text>ATP + protein L-histidine = ADP + protein N-phospho-L-histidine.</text>
        <dbReference type="EC" id="2.7.13.3"/>
    </reaction>
</comment>
<dbReference type="InterPro" id="IPR003594">
    <property type="entry name" value="HATPase_dom"/>
</dbReference>
<sequence>MLKQIFWQRALIEISAIILIATIVGFVCHNVMLFLMLALALLLVWNTYNLHKLSTWIWQQNALYPPNSIGSFDVISYGLHKRQKRMRQKQNELAEIIKRFRYGAESIPDSLLLTDIEGKIEWCNKIAQYQLYIRWPDDKGQNIINLIRHPQFANYMRKKNFATPLTLLFNNKNYIEFRIIPYFENHWVIIVRDVDQLYLAEQQRHDFFTNASHELRTPLTVVKGYLDMLSDDLVSADKQKQIFNTMQMQITRMESLVGQILTLSHIENNPIKNQLQLINMPEILHKIEHNICQIYPKYRFHFDVDNTLLITGHKDQLYSVVSNLIYNAIKHTPENTAIHVCWKPTSQGAFFSVTDTGQGIPTHHLHRLTERFYQVDSARTHEKDSSGLGLAIVKHALLNHANTKLEISSELGKGSRFSFTLPIQYLYSHP</sequence>